<dbReference type="SUPFAM" id="SSF52540">
    <property type="entry name" value="P-loop containing nucleoside triphosphate hydrolases"/>
    <property type="match status" value="1"/>
</dbReference>
<evidence type="ECO:0000256" key="3">
    <source>
        <dbReference type="ARBA" id="ARBA00023125"/>
    </source>
</evidence>
<dbReference type="SMART" id="SM00382">
    <property type="entry name" value="AAA"/>
    <property type="match status" value="1"/>
</dbReference>
<dbReference type="SMART" id="SM00862">
    <property type="entry name" value="Trans_reg_C"/>
    <property type="match status" value="1"/>
</dbReference>
<dbReference type="GO" id="GO:0043531">
    <property type="term" value="F:ADP binding"/>
    <property type="evidence" value="ECO:0007669"/>
    <property type="project" value="InterPro"/>
</dbReference>
<protein>
    <submittedName>
        <fullName evidence="7">DNA-binding SARP family transcriptional activator</fullName>
    </submittedName>
</protein>
<evidence type="ECO:0000259" key="6">
    <source>
        <dbReference type="PROSITE" id="PS51755"/>
    </source>
</evidence>
<reference evidence="7 8" key="1">
    <citation type="submission" date="2020-08" db="EMBL/GenBank/DDBJ databases">
        <title>Sequencing the genomes of 1000 actinobacteria strains.</title>
        <authorList>
            <person name="Klenk H.-P."/>
        </authorList>
    </citation>
    <scope>NUCLEOTIDE SEQUENCE [LARGE SCALE GENOMIC DNA]</scope>
    <source>
        <strain evidence="7 8">DSM 44230</strain>
    </source>
</reference>
<sequence>MTLEFRLLGPTEVRQDGTPLPTLAGKHRTVLAALLLRPGRPVSIAELTAQVWEEPPRNPKNALQTYIRRLRAALPEPVLRTTGTGYQADVPADSVDLHRFRALLAKAGGEPRAERDTLRTALALWRGPALSDVFSPALRQAVAGVEAEHQRALERRIDLDLELGEDTGLIAELRRLTTQDPLRERHWAQLMLALTRAGRQAEALQTYQAATGVLADLLAVRPGAELRALHQAILTEAVPPPGPPPRRGLPIHQLPLDINDFVGRADLVEAITGAPAGTTVVYGQPGVGKTALAVHIGHLLKDRYPDGQLYVDLRGYSPGEKPTPFAVLARFLRAFGLAESEIPPTEPGRARLYQSLLAERRFLVLLDNAADAATVAPLVPTGPHCRTLITSRGVIPGLPECRRITLDVLSPAEATTLLTRTLGRDLVQAQPAAATRLADLCARLPLALRVAAANIAVLPVPDLAEYLHRLHEPDRLGELAIEDDQDTAVRRAFELSYRTLSTAARRMFRLLSVAPGADLAEPEASALAEAPAAPLLRELADAHLLDEYRPGRYRSHDLLRLFATEQHQAEDSPAERAAARRRLLAHCLGVLVQLQHFLYGPATETALDDWAPPPARLTLGTPAEGVAWFETEFATLLAMHARAARTDPAGAALLGIAMLSQLYVHFRQDERAPIAELTAQAAEAAGNRRALADALAAWSEALLWQSDYRASVRRAAMARTHYAALGLLVGESIALTRIGHARGLAGQLSVSGEYLERARLAAIRAGSRLAEANALAHLGAVGLRQGRLAEAAAAMSAAHKLSTEIGAIGVQSLYLNDVGDRELHEGQPALAVRSLRRAQELRRELGFAAQETLGAGMLAEAYAELGDYPNVRHQLDLMHADPDPASHRMNLPYARYAEGLAEYRQGRSRLAIEHLTAAFDLAVPLRQHNEQVRALTGLALAHLDLAEPAEARRHSTEAVALARRTQQEGFAARALLVLARTEIRLGAFDVATGHAAEALSAFQHMGHERGEAETLALLAELGAAQPSGQPPAAAAHPSR</sequence>
<keyword evidence="2" id="KW-0805">Transcription regulation</keyword>
<comment type="similarity">
    <text evidence="1">Belongs to the AfsR/DnrI/RedD regulatory family.</text>
</comment>
<dbReference type="InterPro" id="IPR011990">
    <property type="entry name" value="TPR-like_helical_dom_sf"/>
</dbReference>
<dbReference type="RefSeq" id="WP_185002476.1">
    <property type="nucleotide sequence ID" value="NZ_BAAAUI010000042.1"/>
</dbReference>
<dbReference type="Pfam" id="PF00486">
    <property type="entry name" value="Trans_reg_C"/>
    <property type="match status" value="1"/>
</dbReference>
<evidence type="ECO:0000256" key="1">
    <source>
        <dbReference type="ARBA" id="ARBA00005820"/>
    </source>
</evidence>
<proteinExistence type="inferred from homology"/>
<name>A0A7W7C8Y4_9PSEU</name>
<dbReference type="Gene3D" id="1.10.10.10">
    <property type="entry name" value="Winged helix-like DNA-binding domain superfamily/Winged helix DNA-binding domain"/>
    <property type="match status" value="1"/>
</dbReference>
<dbReference type="PANTHER" id="PTHR35807:SF1">
    <property type="entry name" value="TRANSCRIPTIONAL REGULATOR REDD"/>
    <property type="match status" value="1"/>
</dbReference>
<dbReference type="AlphaFoldDB" id="A0A7W7C8Y4"/>
<dbReference type="GO" id="GO:0000160">
    <property type="term" value="P:phosphorelay signal transduction system"/>
    <property type="evidence" value="ECO:0007669"/>
    <property type="project" value="InterPro"/>
</dbReference>
<gene>
    <name evidence="7" type="ORF">HNR67_002798</name>
</gene>
<dbReference type="Proteomes" id="UP000533598">
    <property type="component" value="Unassembled WGS sequence"/>
</dbReference>
<dbReference type="Gene3D" id="1.25.40.10">
    <property type="entry name" value="Tetratricopeptide repeat domain"/>
    <property type="match status" value="3"/>
</dbReference>
<feature type="domain" description="OmpR/PhoB-type" evidence="6">
    <location>
        <begin position="1"/>
        <end position="90"/>
    </location>
</feature>
<dbReference type="PRINTS" id="PR00364">
    <property type="entry name" value="DISEASERSIST"/>
</dbReference>
<dbReference type="SMART" id="SM01043">
    <property type="entry name" value="BTAD"/>
    <property type="match status" value="1"/>
</dbReference>
<dbReference type="PANTHER" id="PTHR35807">
    <property type="entry name" value="TRANSCRIPTIONAL REGULATOR REDD-RELATED"/>
    <property type="match status" value="1"/>
</dbReference>
<accession>A0A7W7C8Y4</accession>
<dbReference type="Gene3D" id="3.40.50.300">
    <property type="entry name" value="P-loop containing nucleotide triphosphate hydrolases"/>
    <property type="match status" value="1"/>
</dbReference>
<evidence type="ECO:0000313" key="7">
    <source>
        <dbReference type="EMBL" id="MBB4676680.1"/>
    </source>
</evidence>
<dbReference type="EMBL" id="JACHMH010000001">
    <property type="protein sequence ID" value="MBB4676680.1"/>
    <property type="molecule type" value="Genomic_DNA"/>
</dbReference>
<dbReference type="CDD" id="cd15831">
    <property type="entry name" value="BTAD"/>
    <property type="match status" value="1"/>
</dbReference>
<comment type="caution">
    <text evidence="7">The sequence shown here is derived from an EMBL/GenBank/DDBJ whole genome shotgun (WGS) entry which is preliminary data.</text>
</comment>
<dbReference type="SUPFAM" id="SSF46894">
    <property type="entry name" value="C-terminal effector domain of the bipartite response regulators"/>
    <property type="match status" value="1"/>
</dbReference>
<dbReference type="InterPro" id="IPR003593">
    <property type="entry name" value="AAA+_ATPase"/>
</dbReference>
<keyword evidence="3 5" id="KW-0238">DNA-binding</keyword>
<dbReference type="GO" id="GO:0006355">
    <property type="term" value="P:regulation of DNA-templated transcription"/>
    <property type="evidence" value="ECO:0007669"/>
    <property type="project" value="InterPro"/>
</dbReference>
<dbReference type="SUPFAM" id="SSF48452">
    <property type="entry name" value="TPR-like"/>
    <property type="match status" value="3"/>
</dbReference>
<evidence type="ECO:0000313" key="8">
    <source>
        <dbReference type="Proteomes" id="UP000533598"/>
    </source>
</evidence>
<evidence type="ECO:0000256" key="5">
    <source>
        <dbReference type="PROSITE-ProRule" id="PRU01091"/>
    </source>
</evidence>
<dbReference type="GO" id="GO:0003677">
    <property type="term" value="F:DNA binding"/>
    <property type="evidence" value="ECO:0007669"/>
    <property type="project" value="UniProtKB-UniRule"/>
</dbReference>
<dbReference type="InterPro" id="IPR049945">
    <property type="entry name" value="AAA_22"/>
</dbReference>
<dbReference type="PROSITE" id="PS51755">
    <property type="entry name" value="OMPR_PHOB"/>
    <property type="match status" value="1"/>
</dbReference>
<feature type="DNA-binding region" description="OmpR/PhoB-type" evidence="5">
    <location>
        <begin position="1"/>
        <end position="90"/>
    </location>
</feature>
<dbReference type="InterPro" id="IPR036388">
    <property type="entry name" value="WH-like_DNA-bd_sf"/>
</dbReference>
<keyword evidence="8" id="KW-1185">Reference proteome</keyword>
<dbReference type="InterPro" id="IPR016032">
    <property type="entry name" value="Sig_transdc_resp-reg_C-effctor"/>
</dbReference>
<organism evidence="7 8">
    <name type="scientific">Crossiella cryophila</name>
    <dbReference type="NCBI Taxonomy" id="43355"/>
    <lineage>
        <taxon>Bacteria</taxon>
        <taxon>Bacillati</taxon>
        <taxon>Actinomycetota</taxon>
        <taxon>Actinomycetes</taxon>
        <taxon>Pseudonocardiales</taxon>
        <taxon>Pseudonocardiaceae</taxon>
        <taxon>Crossiella</taxon>
    </lineage>
</organism>
<dbReference type="Pfam" id="PF03704">
    <property type="entry name" value="BTAD"/>
    <property type="match status" value="1"/>
</dbReference>
<dbReference type="InterPro" id="IPR027417">
    <property type="entry name" value="P-loop_NTPase"/>
</dbReference>
<evidence type="ECO:0000256" key="4">
    <source>
        <dbReference type="ARBA" id="ARBA00023163"/>
    </source>
</evidence>
<dbReference type="InterPro" id="IPR005158">
    <property type="entry name" value="BTAD"/>
</dbReference>
<keyword evidence="4" id="KW-0804">Transcription</keyword>
<dbReference type="Pfam" id="PF13401">
    <property type="entry name" value="AAA_22"/>
    <property type="match status" value="1"/>
</dbReference>
<dbReference type="InterPro" id="IPR001867">
    <property type="entry name" value="OmpR/PhoB-type_DNA-bd"/>
</dbReference>
<evidence type="ECO:0000256" key="2">
    <source>
        <dbReference type="ARBA" id="ARBA00023015"/>
    </source>
</evidence>
<dbReference type="InterPro" id="IPR051677">
    <property type="entry name" value="AfsR-DnrI-RedD_regulator"/>
</dbReference>